<name>A0AA86T4C1_9FABA</name>
<protein>
    <submittedName>
        <fullName evidence="1">Uncharacterized protein</fullName>
    </submittedName>
</protein>
<dbReference type="EMBL" id="OY731401">
    <property type="protein sequence ID" value="CAJ1950388.1"/>
    <property type="molecule type" value="Genomic_DNA"/>
</dbReference>
<reference evidence="1" key="1">
    <citation type="submission" date="2023-10" db="EMBL/GenBank/DDBJ databases">
        <authorList>
            <person name="Domelevo Entfellner J.-B."/>
        </authorList>
    </citation>
    <scope>NUCLEOTIDE SEQUENCE</scope>
</reference>
<gene>
    <name evidence="1" type="ORF">AYBTSS11_LOCUS14227</name>
</gene>
<proteinExistence type="predicted"/>
<accession>A0AA86T4C1</accession>
<evidence type="ECO:0000313" key="2">
    <source>
        <dbReference type="Proteomes" id="UP001189624"/>
    </source>
</evidence>
<dbReference type="Proteomes" id="UP001189624">
    <property type="component" value="Chromosome 4"/>
</dbReference>
<organism evidence="1 2">
    <name type="scientific">Sphenostylis stenocarpa</name>
    <dbReference type="NCBI Taxonomy" id="92480"/>
    <lineage>
        <taxon>Eukaryota</taxon>
        <taxon>Viridiplantae</taxon>
        <taxon>Streptophyta</taxon>
        <taxon>Embryophyta</taxon>
        <taxon>Tracheophyta</taxon>
        <taxon>Spermatophyta</taxon>
        <taxon>Magnoliopsida</taxon>
        <taxon>eudicotyledons</taxon>
        <taxon>Gunneridae</taxon>
        <taxon>Pentapetalae</taxon>
        <taxon>rosids</taxon>
        <taxon>fabids</taxon>
        <taxon>Fabales</taxon>
        <taxon>Fabaceae</taxon>
        <taxon>Papilionoideae</taxon>
        <taxon>50 kb inversion clade</taxon>
        <taxon>NPAAA clade</taxon>
        <taxon>indigoferoid/millettioid clade</taxon>
        <taxon>Phaseoleae</taxon>
        <taxon>Sphenostylis</taxon>
    </lineage>
</organism>
<keyword evidence="2" id="KW-1185">Reference proteome</keyword>
<dbReference type="AlphaFoldDB" id="A0AA86T4C1"/>
<sequence length="96" mass="10731">MLGMEDTVREKNKACNVVSLVRVTFIQANEGGAVIAILTLLEGFHPQTQSPFFDRTPTFPPPISDANHRLYAFLCLPTTLLIRPYTSTVLGFAFFR</sequence>
<dbReference type="Gramene" id="rna-AYBTSS11_LOCUS14227">
    <property type="protein sequence ID" value="CAJ1950388.1"/>
    <property type="gene ID" value="gene-AYBTSS11_LOCUS14227"/>
</dbReference>
<evidence type="ECO:0000313" key="1">
    <source>
        <dbReference type="EMBL" id="CAJ1950388.1"/>
    </source>
</evidence>